<keyword evidence="6 7" id="KW-0472">Membrane</keyword>
<dbReference type="AlphaFoldDB" id="C6LCR1"/>
<feature type="transmembrane region" description="Helical" evidence="7">
    <location>
        <begin position="320"/>
        <end position="341"/>
    </location>
</feature>
<dbReference type="PANTHER" id="PTHR30250">
    <property type="entry name" value="PST FAMILY PREDICTED COLANIC ACID TRANSPORTER"/>
    <property type="match status" value="1"/>
</dbReference>
<dbReference type="Proteomes" id="UP000005561">
    <property type="component" value="Unassembled WGS sequence"/>
</dbReference>
<dbReference type="RefSeq" id="WP_006861203.1">
    <property type="nucleotide sequence ID" value="NZ_ACCL02000005.1"/>
</dbReference>
<evidence type="ECO:0000313" key="9">
    <source>
        <dbReference type="Proteomes" id="UP000005561"/>
    </source>
</evidence>
<name>C6LCR1_9FIRM</name>
<comment type="subcellular location">
    <subcellularLocation>
        <location evidence="1">Cell membrane</location>
        <topology evidence="1">Multi-pass membrane protein</topology>
    </subcellularLocation>
</comment>
<dbReference type="GO" id="GO:0005886">
    <property type="term" value="C:plasma membrane"/>
    <property type="evidence" value="ECO:0007669"/>
    <property type="project" value="UniProtKB-SubCell"/>
</dbReference>
<dbReference type="STRING" id="168384.SAMN05660368_00050"/>
<evidence type="ECO:0000256" key="5">
    <source>
        <dbReference type="ARBA" id="ARBA00022989"/>
    </source>
</evidence>
<dbReference type="InterPro" id="IPR050833">
    <property type="entry name" value="Poly_Biosynth_Transport"/>
</dbReference>
<feature type="transmembrane region" description="Helical" evidence="7">
    <location>
        <begin position="442"/>
        <end position="460"/>
    </location>
</feature>
<keyword evidence="5 7" id="KW-1133">Transmembrane helix</keyword>
<dbReference type="OrthoDB" id="9770347at2"/>
<dbReference type="Pfam" id="PF13440">
    <property type="entry name" value="Polysacc_synt_3"/>
    <property type="match status" value="1"/>
</dbReference>
<feature type="transmembrane region" description="Helical" evidence="7">
    <location>
        <begin position="43"/>
        <end position="60"/>
    </location>
</feature>
<evidence type="ECO:0000256" key="4">
    <source>
        <dbReference type="ARBA" id="ARBA00022692"/>
    </source>
</evidence>
<feature type="transmembrane region" description="Helical" evidence="7">
    <location>
        <begin position="292"/>
        <end position="314"/>
    </location>
</feature>
<evidence type="ECO:0000256" key="7">
    <source>
        <dbReference type="SAM" id="Phobius"/>
    </source>
</evidence>
<evidence type="ECO:0000256" key="3">
    <source>
        <dbReference type="ARBA" id="ARBA00022475"/>
    </source>
</evidence>
<evidence type="ECO:0000313" key="8">
    <source>
        <dbReference type="EMBL" id="EET61725.1"/>
    </source>
</evidence>
<evidence type="ECO:0000256" key="6">
    <source>
        <dbReference type="ARBA" id="ARBA00023136"/>
    </source>
</evidence>
<organism evidence="8 9">
    <name type="scientific">Marvinbryantia formatexigens DSM 14469</name>
    <dbReference type="NCBI Taxonomy" id="478749"/>
    <lineage>
        <taxon>Bacteria</taxon>
        <taxon>Bacillati</taxon>
        <taxon>Bacillota</taxon>
        <taxon>Clostridia</taxon>
        <taxon>Lachnospirales</taxon>
        <taxon>Lachnospiraceae</taxon>
        <taxon>Marvinbryantia</taxon>
    </lineage>
</organism>
<feature type="transmembrane region" description="Helical" evidence="7">
    <location>
        <begin position="379"/>
        <end position="397"/>
    </location>
</feature>
<comment type="similarity">
    <text evidence="2">Belongs to the polysaccharide synthase family.</text>
</comment>
<feature type="transmembrane region" description="Helical" evidence="7">
    <location>
        <begin position="417"/>
        <end position="436"/>
    </location>
</feature>
<gene>
    <name evidence="8" type="ORF">BRYFOR_06408</name>
</gene>
<dbReference type="EMBL" id="ACCL02000005">
    <property type="protein sequence ID" value="EET61725.1"/>
    <property type="molecule type" value="Genomic_DNA"/>
</dbReference>
<keyword evidence="9" id="KW-1185">Reference proteome</keyword>
<feature type="transmembrane region" description="Helical" evidence="7">
    <location>
        <begin position="144"/>
        <end position="164"/>
    </location>
</feature>
<comment type="caution">
    <text evidence="8">The sequence shown here is derived from an EMBL/GenBank/DDBJ whole genome shotgun (WGS) entry which is preliminary data.</text>
</comment>
<evidence type="ECO:0000256" key="2">
    <source>
        <dbReference type="ARBA" id="ARBA00007430"/>
    </source>
</evidence>
<evidence type="ECO:0000256" key="1">
    <source>
        <dbReference type="ARBA" id="ARBA00004651"/>
    </source>
</evidence>
<feature type="transmembrane region" description="Helical" evidence="7">
    <location>
        <begin position="20"/>
        <end position="37"/>
    </location>
</feature>
<dbReference type="eggNOG" id="COG2244">
    <property type="taxonomic scope" value="Bacteria"/>
</dbReference>
<accession>C6LCR1</accession>
<dbReference type="PANTHER" id="PTHR30250:SF10">
    <property type="entry name" value="LIPOPOLYSACCHARIDE BIOSYNTHESIS PROTEIN WZXC"/>
    <property type="match status" value="1"/>
</dbReference>
<keyword evidence="4 7" id="KW-0812">Transmembrane</keyword>
<proteinExistence type="inferred from homology"/>
<feature type="transmembrane region" description="Helical" evidence="7">
    <location>
        <begin position="114"/>
        <end position="137"/>
    </location>
</feature>
<feature type="transmembrane region" description="Helical" evidence="7">
    <location>
        <begin position="81"/>
        <end position="102"/>
    </location>
</feature>
<keyword evidence="3" id="KW-1003">Cell membrane</keyword>
<dbReference type="CDD" id="cd13127">
    <property type="entry name" value="MATE_tuaB_like"/>
    <property type="match status" value="1"/>
</dbReference>
<sequence length="479" mass="54007">MTDRKFVFMNMLWRFAERIGAQGVSFLVSVILARFLLPEEYGVVSLIMVFTSILSLFIDAGFKNALIQKKDADQLDYSTVFYFNVGMGILLYLVMFGAAPAIARFYGEYTLVPYIRVMSLTLILGGINGVQQAIVAIRMQFKRFFYATLGGTLVSAAVGIWMAYRGYGAWSLIVQRLVNQTMDTVILWITVRWRPSLAFSADRLKPMFAYGSKIFLSSLMNNATTKLASLLIGLFYSAEELAYYEKGNHIPDLLIANVQTSVQSVLMPVIAKQQDERAEVRIILRRSIMTSSYIIFPCMTGLAACAAPLVRLLYTEKWNIMIPYMQIFCIAYMPWLIHTANLQVIQALGYSDIFLKIELIKQGLDFVLILVALPHGPLVLAEAYALEALIAFFINAYPNKKLVDYGCREQMRDICPVLLLSIFMGVCVLAVGQLPLADIWKLLLQVISGVAVYFGGSVIFKLESFTYMLKFAGDFFRRK</sequence>
<reference evidence="8" key="1">
    <citation type="submission" date="2009-07" db="EMBL/GenBank/DDBJ databases">
        <authorList>
            <person name="Weinstock G."/>
            <person name="Sodergren E."/>
            <person name="Clifton S."/>
            <person name="Fulton L."/>
            <person name="Fulton B."/>
            <person name="Courtney L."/>
            <person name="Fronick C."/>
            <person name="Harrison M."/>
            <person name="Strong C."/>
            <person name="Farmer C."/>
            <person name="Delahaunty K."/>
            <person name="Markovic C."/>
            <person name="Hall O."/>
            <person name="Minx P."/>
            <person name="Tomlinson C."/>
            <person name="Mitreva M."/>
            <person name="Nelson J."/>
            <person name="Hou S."/>
            <person name="Wollam A."/>
            <person name="Pepin K.H."/>
            <person name="Johnson M."/>
            <person name="Bhonagiri V."/>
            <person name="Nash W.E."/>
            <person name="Warren W."/>
            <person name="Chinwalla A."/>
            <person name="Mardis E.R."/>
            <person name="Wilson R.K."/>
        </authorList>
    </citation>
    <scope>NUCLEOTIDE SEQUENCE [LARGE SCALE GENOMIC DNA]</scope>
    <source>
        <strain evidence="8">DSM 14469</strain>
    </source>
</reference>
<protein>
    <submittedName>
        <fullName evidence="8">Polysaccharide biosynthesis protein</fullName>
    </submittedName>
</protein>